<comment type="caution">
    <text evidence="2">The sequence shown here is derived from an EMBL/GenBank/DDBJ whole genome shotgun (WGS) entry which is preliminary data.</text>
</comment>
<dbReference type="EMBL" id="JAZDCT010000003">
    <property type="protein sequence ID" value="MEE1886784.1"/>
    <property type="molecule type" value="Genomic_DNA"/>
</dbReference>
<evidence type="ECO:0000256" key="1">
    <source>
        <dbReference type="SAM" id="SignalP"/>
    </source>
</evidence>
<accession>A0ABU7H696</accession>
<organism evidence="2 3">
    <name type="scientific">Pseudomonas carassii</name>
    <dbReference type="NCBI Taxonomy" id="3115855"/>
    <lineage>
        <taxon>Bacteria</taxon>
        <taxon>Pseudomonadati</taxon>
        <taxon>Pseudomonadota</taxon>
        <taxon>Gammaproteobacteria</taxon>
        <taxon>Pseudomonadales</taxon>
        <taxon>Pseudomonadaceae</taxon>
        <taxon>Pseudomonas</taxon>
    </lineage>
</organism>
<dbReference type="InterPro" id="IPR011990">
    <property type="entry name" value="TPR-like_helical_dom_sf"/>
</dbReference>
<evidence type="ECO:0000313" key="3">
    <source>
        <dbReference type="Proteomes" id="UP001354227"/>
    </source>
</evidence>
<sequence length="237" mass="26052">MKALPAFVVPLSMVFCAQALASYQPPTGSDEPYRKAVATLDALEPRLLALMERGLAGTPPQVLEAEATQLRAERDPALRQLQQAAAQGHAVAQYRLALYYFAYEPSVDPATTCKLMTDSLEQGFAPAALRVNTDCIGYVDGPSYLPALQKALADFPQFAGYYPQPAVWFECFKPNGKDNGLQWGDATAYKAELYRLLGYKSGRRDSPARREYWQQAVDLNGCPQIARSLSIVQAGEH</sequence>
<feature type="chain" id="PRO_5045176395" description="Sel1 repeat family protein" evidence="1">
    <location>
        <begin position="22"/>
        <end position="237"/>
    </location>
</feature>
<dbReference type="Gene3D" id="1.25.40.10">
    <property type="entry name" value="Tetratricopeptide repeat domain"/>
    <property type="match status" value="1"/>
</dbReference>
<name>A0ABU7H696_9PSED</name>
<feature type="signal peptide" evidence="1">
    <location>
        <begin position="1"/>
        <end position="21"/>
    </location>
</feature>
<proteinExistence type="predicted"/>
<protein>
    <recommendedName>
        <fullName evidence="4">Sel1 repeat family protein</fullName>
    </recommendedName>
</protein>
<reference evidence="2" key="1">
    <citation type="submission" date="2024-01" db="EMBL/GenBank/DDBJ databases">
        <title>Unpublished Manusciprt.</title>
        <authorList>
            <person name="Duman M."/>
            <person name="Valdes E.G."/>
            <person name="Ajmi N."/>
            <person name="Altun S."/>
            <person name="Saticioglu I.B."/>
        </authorList>
    </citation>
    <scope>NUCLEOTIDE SEQUENCE</scope>
    <source>
        <strain evidence="2">137P</strain>
    </source>
</reference>
<dbReference type="RefSeq" id="WP_330102823.1">
    <property type="nucleotide sequence ID" value="NZ_JAZDCT010000003.1"/>
</dbReference>
<keyword evidence="1" id="KW-0732">Signal</keyword>
<dbReference type="Proteomes" id="UP001354227">
    <property type="component" value="Unassembled WGS sequence"/>
</dbReference>
<keyword evidence="3" id="KW-1185">Reference proteome</keyword>
<gene>
    <name evidence="2" type="ORF">V0R62_03860</name>
</gene>
<evidence type="ECO:0008006" key="4">
    <source>
        <dbReference type="Google" id="ProtNLM"/>
    </source>
</evidence>
<evidence type="ECO:0000313" key="2">
    <source>
        <dbReference type="EMBL" id="MEE1886784.1"/>
    </source>
</evidence>